<evidence type="ECO:0000259" key="12">
    <source>
        <dbReference type="PROSITE" id="PS50127"/>
    </source>
</evidence>
<proteinExistence type="inferred from homology"/>
<dbReference type="AlphaFoldDB" id="A0A9W7YBA4"/>
<gene>
    <name evidence="13" type="primary">ubc7</name>
    <name evidence="13" type="ORF">LPJ61_003495</name>
</gene>
<accession>A0A9W7YBA4</accession>
<dbReference type="Gene3D" id="3.10.110.10">
    <property type="entry name" value="Ubiquitin Conjugating Enzyme"/>
    <property type="match status" value="1"/>
</dbReference>
<evidence type="ECO:0000256" key="11">
    <source>
        <dbReference type="RuleBase" id="RU362109"/>
    </source>
</evidence>
<evidence type="ECO:0000313" key="14">
    <source>
        <dbReference type="Proteomes" id="UP001143981"/>
    </source>
</evidence>
<comment type="similarity">
    <text evidence="11">Belongs to the ubiquitin-conjugating enzyme family.</text>
</comment>
<dbReference type="InterPro" id="IPR050113">
    <property type="entry name" value="Ub_conjugating_enzyme"/>
</dbReference>
<evidence type="ECO:0000256" key="9">
    <source>
        <dbReference type="ARBA" id="ARBA00077195"/>
    </source>
</evidence>
<evidence type="ECO:0000256" key="3">
    <source>
        <dbReference type="ARBA" id="ARBA00022679"/>
    </source>
</evidence>
<dbReference type="CDD" id="cd23796">
    <property type="entry name" value="UBCc_UBE2G2"/>
    <property type="match status" value="1"/>
</dbReference>
<dbReference type="EC" id="2.3.2.23" evidence="2"/>
<evidence type="ECO:0000256" key="8">
    <source>
        <dbReference type="ARBA" id="ARBA00031729"/>
    </source>
</evidence>
<reference evidence="13" key="1">
    <citation type="submission" date="2022-07" db="EMBL/GenBank/DDBJ databases">
        <title>Phylogenomic reconstructions and comparative analyses of Kickxellomycotina fungi.</title>
        <authorList>
            <person name="Reynolds N.K."/>
            <person name="Stajich J.E."/>
            <person name="Barry K."/>
            <person name="Grigoriev I.V."/>
            <person name="Crous P."/>
            <person name="Smith M.E."/>
        </authorList>
    </citation>
    <scope>NUCLEOTIDE SEQUENCE</scope>
    <source>
        <strain evidence="13">BCRC 34381</strain>
    </source>
</reference>
<evidence type="ECO:0000256" key="7">
    <source>
        <dbReference type="ARBA" id="ARBA00030012"/>
    </source>
</evidence>
<dbReference type="GO" id="GO:0005524">
    <property type="term" value="F:ATP binding"/>
    <property type="evidence" value="ECO:0007669"/>
    <property type="project" value="UniProtKB-UniRule"/>
</dbReference>
<dbReference type="SMART" id="SM00212">
    <property type="entry name" value="UBCc"/>
    <property type="match status" value="1"/>
</dbReference>
<dbReference type="SUPFAM" id="SSF54495">
    <property type="entry name" value="UBC-like"/>
    <property type="match status" value="1"/>
</dbReference>
<keyword evidence="13" id="KW-0012">Acyltransferase</keyword>
<organism evidence="13 14">
    <name type="scientific">Coemansia biformis</name>
    <dbReference type="NCBI Taxonomy" id="1286918"/>
    <lineage>
        <taxon>Eukaryota</taxon>
        <taxon>Fungi</taxon>
        <taxon>Fungi incertae sedis</taxon>
        <taxon>Zoopagomycota</taxon>
        <taxon>Kickxellomycotina</taxon>
        <taxon>Kickxellomycetes</taxon>
        <taxon>Kickxellales</taxon>
        <taxon>Kickxellaceae</taxon>
        <taxon>Coemansia</taxon>
    </lineage>
</organism>
<keyword evidence="5 11" id="KW-0833">Ubl conjugation pathway</keyword>
<evidence type="ECO:0000256" key="2">
    <source>
        <dbReference type="ARBA" id="ARBA00012486"/>
    </source>
</evidence>
<keyword evidence="4 11" id="KW-0547">Nucleotide-binding</keyword>
<feature type="non-terminal residue" evidence="13">
    <location>
        <position position="254"/>
    </location>
</feature>
<keyword evidence="14" id="KW-1185">Reference proteome</keyword>
<comment type="catalytic activity">
    <reaction evidence="1">
        <text>S-ubiquitinyl-[E1 ubiquitin-activating enzyme]-L-cysteine + [E2 ubiquitin-conjugating enzyme]-L-cysteine = [E1 ubiquitin-activating enzyme]-L-cysteine + S-ubiquitinyl-[E2 ubiquitin-conjugating enzyme]-L-cysteine.</text>
        <dbReference type="EC" id="2.3.2.23"/>
    </reaction>
</comment>
<dbReference type="PROSITE" id="PS50127">
    <property type="entry name" value="UBC_2"/>
    <property type="match status" value="1"/>
</dbReference>
<dbReference type="Pfam" id="PF00179">
    <property type="entry name" value="UQ_con"/>
    <property type="match status" value="1"/>
</dbReference>
<evidence type="ECO:0000256" key="6">
    <source>
        <dbReference type="ARBA" id="ARBA00022840"/>
    </source>
</evidence>
<evidence type="ECO:0000256" key="10">
    <source>
        <dbReference type="PROSITE-ProRule" id="PRU10133"/>
    </source>
</evidence>
<dbReference type="FunFam" id="3.10.110.10:FF:000008">
    <property type="entry name" value="Ubiquitin-conjugating enzyme E2 G2"/>
    <property type="match status" value="1"/>
</dbReference>
<name>A0A9W7YBA4_9FUNG</name>
<comment type="caution">
    <text evidence="13">The sequence shown here is derived from an EMBL/GenBank/DDBJ whole genome shotgun (WGS) entry which is preliminary data.</text>
</comment>
<dbReference type="InterPro" id="IPR016135">
    <property type="entry name" value="UBQ-conjugating_enzyme/RWD"/>
</dbReference>
<keyword evidence="3 13" id="KW-0808">Transferase</keyword>
<feature type="domain" description="UBC core" evidence="12">
    <location>
        <begin position="93"/>
        <end position="253"/>
    </location>
</feature>
<dbReference type="EMBL" id="JANBOI010000603">
    <property type="protein sequence ID" value="KAJ1729497.1"/>
    <property type="molecule type" value="Genomic_DNA"/>
</dbReference>
<dbReference type="Proteomes" id="UP001143981">
    <property type="component" value="Unassembled WGS sequence"/>
</dbReference>
<protein>
    <recommendedName>
        <fullName evidence="2">E2 ubiquitin-conjugating enzyme</fullName>
        <ecNumber evidence="2">2.3.2.23</ecNumber>
    </recommendedName>
    <alternativeName>
        <fullName evidence="9">E2 ubiquitin-conjugating enzyme 7</fullName>
    </alternativeName>
    <alternativeName>
        <fullName evidence="8">Ubiquitin carrier protein</fullName>
    </alternativeName>
    <alternativeName>
        <fullName evidence="7">Ubiquitin-protein ligase</fullName>
    </alternativeName>
</protein>
<keyword evidence="6 11" id="KW-0067">ATP-binding</keyword>
<dbReference type="InterPro" id="IPR000608">
    <property type="entry name" value="UBC"/>
</dbReference>
<dbReference type="PROSITE" id="PS00183">
    <property type="entry name" value="UBC_1"/>
    <property type="match status" value="1"/>
</dbReference>
<evidence type="ECO:0000256" key="5">
    <source>
        <dbReference type="ARBA" id="ARBA00022786"/>
    </source>
</evidence>
<dbReference type="GO" id="GO:0036503">
    <property type="term" value="P:ERAD pathway"/>
    <property type="evidence" value="ECO:0007669"/>
    <property type="project" value="UniProtKB-ARBA"/>
</dbReference>
<evidence type="ECO:0000256" key="1">
    <source>
        <dbReference type="ARBA" id="ARBA00000485"/>
    </source>
</evidence>
<sequence>NHYSDQATNSSTGHTQLLYRKLRMSAFISQQQTDKCLAKNLRQHFGPSPAIFIGDWTAGMNKFYEPIRGVGMHRMLRVQGFEVYLVPEYRTSSVCHRLMTEYRELSLHAPEGITAGPISEDNFFEWEAVIAGPPDTPFEGGLFTATLSFPRDYPLNPPTMKFTSPMFHPNVYANGVVCISILHPPGDDPNHYESSSERWSPVQSVEKILLSVLSMIAEPNDESGANVDASKMWREDREQYGRIVADIVRRSLGL</sequence>
<evidence type="ECO:0000313" key="13">
    <source>
        <dbReference type="EMBL" id="KAJ1729497.1"/>
    </source>
</evidence>
<dbReference type="GO" id="GO:0061631">
    <property type="term" value="F:ubiquitin conjugating enzyme activity"/>
    <property type="evidence" value="ECO:0007669"/>
    <property type="project" value="UniProtKB-EC"/>
</dbReference>
<dbReference type="PANTHER" id="PTHR24067">
    <property type="entry name" value="UBIQUITIN-CONJUGATING ENZYME E2"/>
    <property type="match status" value="1"/>
</dbReference>
<dbReference type="OrthoDB" id="19692at2759"/>
<feature type="active site" description="Glycyl thioester intermediate" evidence="10">
    <location>
        <position position="178"/>
    </location>
</feature>
<evidence type="ECO:0000256" key="4">
    <source>
        <dbReference type="ARBA" id="ARBA00022741"/>
    </source>
</evidence>
<dbReference type="InterPro" id="IPR023313">
    <property type="entry name" value="UBQ-conjugating_AS"/>
</dbReference>